<comment type="caution">
    <text evidence="5">The sequence shown here is derived from an EMBL/GenBank/DDBJ whole genome shotgun (WGS) entry which is preliminary data.</text>
</comment>
<dbReference type="PRINTS" id="PR00087">
    <property type="entry name" value="LIPOXYGENASE"/>
</dbReference>
<evidence type="ECO:0000256" key="1">
    <source>
        <dbReference type="ARBA" id="ARBA00022723"/>
    </source>
</evidence>
<evidence type="ECO:0000256" key="3">
    <source>
        <dbReference type="ARBA" id="ARBA00023002"/>
    </source>
</evidence>
<dbReference type="InterPro" id="IPR013819">
    <property type="entry name" value="LipOase_C"/>
</dbReference>
<dbReference type="STRING" id="35608.A0A2U1MXB4"/>
<dbReference type="SUPFAM" id="SSF48484">
    <property type="entry name" value="Lipoxigenase"/>
    <property type="match status" value="1"/>
</dbReference>
<dbReference type="GO" id="GO:0046872">
    <property type="term" value="F:metal ion binding"/>
    <property type="evidence" value="ECO:0007669"/>
    <property type="project" value="UniProtKB-KW"/>
</dbReference>
<dbReference type="Pfam" id="PF00305">
    <property type="entry name" value="Lipoxygenase"/>
    <property type="match status" value="1"/>
</dbReference>
<dbReference type="GO" id="GO:0034440">
    <property type="term" value="P:lipid oxidation"/>
    <property type="evidence" value="ECO:0007669"/>
    <property type="project" value="InterPro"/>
</dbReference>
<dbReference type="GO" id="GO:0016702">
    <property type="term" value="F:oxidoreductase activity, acting on single donors with incorporation of molecular oxygen, incorporation of two atoms of oxygen"/>
    <property type="evidence" value="ECO:0007669"/>
    <property type="project" value="InterPro"/>
</dbReference>
<keyword evidence="6" id="KW-1185">Reference proteome</keyword>
<evidence type="ECO:0000256" key="2">
    <source>
        <dbReference type="ARBA" id="ARBA00022964"/>
    </source>
</evidence>
<gene>
    <name evidence="5" type="ORF">CTI12_AA265450</name>
</gene>
<keyword evidence="3" id="KW-0560">Oxidoreductase</keyword>
<sequence>MVGIVTLEWLKRSLASVCGSGSFDAVHTPALEETKGTLWLLAKAYANVNDSGYHQLIFHWLQSHAAIVPFIIATSTQLSILHPIHKPFHPHFGDTMNINGLSRQTLIKLVDFLTK</sequence>
<evidence type="ECO:0000313" key="5">
    <source>
        <dbReference type="EMBL" id="PWA65915.1"/>
    </source>
</evidence>
<dbReference type="OrthoDB" id="407298at2759"/>
<keyword evidence="2" id="KW-0223">Dioxygenase</keyword>
<organism evidence="5 6">
    <name type="scientific">Artemisia annua</name>
    <name type="common">Sweet wormwood</name>
    <dbReference type="NCBI Taxonomy" id="35608"/>
    <lineage>
        <taxon>Eukaryota</taxon>
        <taxon>Viridiplantae</taxon>
        <taxon>Streptophyta</taxon>
        <taxon>Embryophyta</taxon>
        <taxon>Tracheophyta</taxon>
        <taxon>Spermatophyta</taxon>
        <taxon>Magnoliopsida</taxon>
        <taxon>eudicotyledons</taxon>
        <taxon>Gunneridae</taxon>
        <taxon>Pentapetalae</taxon>
        <taxon>asterids</taxon>
        <taxon>campanulids</taxon>
        <taxon>Asterales</taxon>
        <taxon>Asteraceae</taxon>
        <taxon>Asteroideae</taxon>
        <taxon>Anthemideae</taxon>
        <taxon>Artemisiinae</taxon>
        <taxon>Artemisia</taxon>
    </lineage>
</organism>
<dbReference type="PANTHER" id="PTHR11771">
    <property type="entry name" value="LIPOXYGENASE"/>
    <property type="match status" value="1"/>
</dbReference>
<dbReference type="InterPro" id="IPR000907">
    <property type="entry name" value="LipOase"/>
</dbReference>
<dbReference type="InterPro" id="IPR036226">
    <property type="entry name" value="LipOase_C_sf"/>
</dbReference>
<proteinExistence type="predicted"/>
<dbReference type="EMBL" id="PKPP01004134">
    <property type="protein sequence ID" value="PWA65915.1"/>
    <property type="molecule type" value="Genomic_DNA"/>
</dbReference>
<reference evidence="5 6" key="1">
    <citation type="journal article" date="2018" name="Mol. Plant">
        <title>The genome of Artemisia annua provides insight into the evolution of Asteraceae family and artemisinin biosynthesis.</title>
        <authorList>
            <person name="Shen Q."/>
            <person name="Zhang L."/>
            <person name="Liao Z."/>
            <person name="Wang S."/>
            <person name="Yan T."/>
            <person name="Shi P."/>
            <person name="Liu M."/>
            <person name="Fu X."/>
            <person name="Pan Q."/>
            <person name="Wang Y."/>
            <person name="Lv Z."/>
            <person name="Lu X."/>
            <person name="Zhang F."/>
            <person name="Jiang W."/>
            <person name="Ma Y."/>
            <person name="Chen M."/>
            <person name="Hao X."/>
            <person name="Li L."/>
            <person name="Tang Y."/>
            <person name="Lv G."/>
            <person name="Zhou Y."/>
            <person name="Sun X."/>
            <person name="Brodelius P.E."/>
            <person name="Rose J.K.C."/>
            <person name="Tang K."/>
        </authorList>
    </citation>
    <scope>NUCLEOTIDE SEQUENCE [LARGE SCALE GENOMIC DNA]</scope>
    <source>
        <strain evidence="6">cv. Huhao1</strain>
        <tissue evidence="5">Leaf</tissue>
    </source>
</reference>
<dbReference type="Gene3D" id="1.20.245.10">
    <property type="entry name" value="Lipoxygenase-1, Domain 5"/>
    <property type="match status" value="1"/>
</dbReference>
<name>A0A2U1MXB4_ARTAN</name>
<dbReference type="PROSITE" id="PS51393">
    <property type="entry name" value="LIPOXYGENASE_3"/>
    <property type="match status" value="1"/>
</dbReference>
<evidence type="ECO:0000313" key="6">
    <source>
        <dbReference type="Proteomes" id="UP000245207"/>
    </source>
</evidence>
<keyword evidence="1" id="KW-0479">Metal-binding</keyword>
<accession>A0A2U1MXB4</accession>
<dbReference type="Proteomes" id="UP000245207">
    <property type="component" value="Unassembled WGS sequence"/>
</dbReference>
<feature type="domain" description="Lipoxygenase" evidence="4">
    <location>
        <begin position="1"/>
        <end position="115"/>
    </location>
</feature>
<protein>
    <submittedName>
        <fullName evidence="5">Lipoxygenase</fullName>
    </submittedName>
</protein>
<evidence type="ECO:0000259" key="4">
    <source>
        <dbReference type="PROSITE" id="PS51393"/>
    </source>
</evidence>
<dbReference type="AlphaFoldDB" id="A0A2U1MXB4"/>